<organism evidence="1 2">
    <name type="scientific">Aspergillus caelatus</name>
    <dbReference type="NCBI Taxonomy" id="61420"/>
    <lineage>
        <taxon>Eukaryota</taxon>
        <taxon>Fungi</taxon>
        <taxon>Dikarya</taxon>
        <taxon>Ascomycota</taxon>
        <taxon>Pezizomycotina</taxon>
        <taxon>Eurotiomycetes</taxon>
        <taxon>Eurotiomycetidae</taxon>
        <taxon>Eurotiales</taxon>
        <taxon>Aspergillaceae</taxon>
        <taxon>Aspergillus</taxon>
        <taxon>Aspergillus subgen. Circumdati</taxon>
    </lineage>
</organism>
<name>A0A5N7AIF9_9EURO</name>
<keyword evidence="2" id="KW-1185">Reference proteome</keyword>
<dbReference type="EMBL" id="ML737572">
    <property type="protein sequence ID" value="KAE8369667.1"/>
    <property type="molecule type" value="Genomic_DNA"/>
</dbReference>
<dbReference type="OrthoDB" id="341259at2759"/>
<evidence type="ECO:0000313" key="2">
    <source>
        <dbReference type="Proteomes" id="UP000326268"/>
    </source>
</evidence>
<proteinExistence type="predicted"/>
<gene>
    <name evidence="1" type="ORF">BDV27DRAFT_120653</name>
</gene>
<evidence type="ECO:0000313" key="1">
    <source>
        <dbReference type="EMBL" id="KAE8369667.1"/>
    </source>
</evidence>
<dbReference type="Proteomes" id="UP000326268">
    <property type="component" value="Unassembled WGS sequence"/>
</dbReference>
<dbReference type="GeneID" id="43649612"/>
<accession>A0A5N7AIF9</accession>
<protein>
    <submittedName>
        <fullName evidence="1">Uncharacterized protein</fullName>
    </submittedName>
</protein>
<dbReference type="AlphaFoldDB" id="A0A5N7AIF9"/>
<dbReference type="RefSeq" id="XP_031932748.1">
    <property type="nucleotide sequence ID" value="XM_032065166.1"/>
</dbReference>
<reference evidence="1 2" key="1">
    <citation type="submission" date="2019-04" db="EMBL/GenBank/DDBJ databases">
        <title>Friends and foes A comparative genomics studyof 23 Aspergillus species from section Flavi.</title>
        <authorList>
            <consortium name="DOE Joint Genome Institute"/>
            <person name="Kjaerbolling I."/>
            <person name="Vesth T."/>
            <person name="Frisvad J.C."/>
            <person name="Nybo J.L."/>
            <person name="Theobald S."/>
            <person name="Kildgaard S."/>
            <person name="Isbrandt T."/>
            <person name="Kuo A."/>
            <person name="Sato A."/>
            <person name="Lyhne E.K."/>
            <person name="Kogle M.E."/>
            <person name="Wiebenga A."/>
            <person name="Kun R.S."/>
            <person name="Lubbers R.J."/>
            <person name="Makela M.R."/>
            <person name="Barry K."/>
            <person name="Chovatia M."/>
            <person name="Clum A."/>
            <person name="Daum C."/>
            <person name="Haridas S."/>
            <person name="He G."/>
            <person name="LaButti K."/>
            <person name="Lipzen A."/>
            <person name="Mondo S."/>
            <person name="Riley R."/>
            <person name="Salamov A."/>
            <person name="Simmons B.A."/>
            <person name="Magnuson J.K."/>
            <person name="Henrissat B."/>
            <person name="Mortensen U.H."/>
            <person name="Larsen T.O."/>
            <person name="Devries R.P."/>
            <person name="Grigoriev I.V."/>
            <person name="Machida M."/>
            <person name="Baker S.E."/>
            <person name="Andersen M.R."/>
        </authorList>
    </citation>
    <scope>NUCLEOTIDE SEQUENCE [LARGE SCALE GENOMIC DNA]</scope>
    <source>
        <strain evidence="1 2">CBS 763.97</strain>
    </source>
</reference>
<sequence>MKTGKIVVESKDKNGRTPLSYASGLEERISESYSWALYSQAVALSLRCPNIH</sequence>